<evidence type="ECO:0000256" key="6">
    <source>
        <dbReference type="ARBA" id="ARBA00022741"/>
    </source>
</evidence>
<evidence type="ECO:0000256" key="9">
    <source>
        <dbReference type="ARBA" id="ARBA00022837"/>
    </source>
</evidence>
<dbReference type="Pfam" id="PF08356">
    <property type="entry name" value="EF_assoc_2"/>
    <property type="match status" value="1"/>
</dbReference>
<dbReference type="FunFam" id="3.80.10.10:FF:001374">
    <property type="entry name" value="RNI-like superfamily protein"/>
    <property type="match status" value="1"/>
</dbReference>
<dbReference type="FunFam" id="1.10.238.10:FF:000011">
    <property type="entry name" value="Mitochondrial Rho GTPase"/>
    <property type="match status" value="1"/>
</dbReference>
<keyword evidence="3" id="KW-0812">Transmembrane</keyword>
<dbReference type="InterPro" id="IPR052266">
    <property type="entry name" value="Miro-EF-hand_domain"/>
</dbReference>
<dbReference type="InterPro" id="IPR018247">
    <property type="entry name" value="EF_Hand_1_Ca_BS"/>
</dbReference>
<keyword evidence="7" id="KW-1000">Mitochondrion outer membrane</keyword>
<protein>
    <recommendedName>
        <fullName evidence="14">EF hand associated type-2 domain-containing protein</fullName>
    </recommendedName>
</protein>
<dbReference type="Proteomes" id="UP001237642">
    <property type="component" value="Unassembled WGS sequence"/>
</dbReference>
<dbReference type="EMBL" id="JAUIZM010000009">
    <property type="protein sequence ID" value="KAK1365709.1"/>
    <property type="molecule type" value="Genomic_DNA"/>
</dbReference>
<dbReference type="PANTHER" id="PTHR46819">
    <property type="entry name" value="EF-HAND CALCIUM-BINDING DOMAIN-CONTAINING PROTEIN 7"/>
    <property type="match status" value="1"/>
</dbReference>
<dbReference type="SUPFAM" id="SSF47473">
    <property type="entry name" value="EF-hand"/>
    <property type="match status" value="1"/>
</dbReference>
<keyword evidence="4" id="KW-0479">Metal-binding</keyword>
<keyword evidence="11" id="KW-0496">Mitochondrion</keyword>
<evidence type="ECO:0000256" key="1">
    <source>
        <dbReference type="ARBA" id="ARBA00004200"/>
    </source>
</evidence>
<sequence>MAPGISIRSFIGCLNYNQGNKVYRVQYENQNFQMGADSMVGCKLDLRDQEQIADLEQAMSPIMQQFGEIETCIECSALRNIQVHEVFYYSQKAVVHPTAPLFDQELQTLKPRGTRALKRIFILCDYDRDGALNDAELNDFQVRCFNAPLQPSEIDNVKNVVKEQVPEGVNYHGLTLAGFLFLNALFVERGKVETAWTVLLRFLELNNNLIDCYGFSGLASALLESKTINSMYLNGNYGGALGAAALAKGLEGNRSLRELYVNGNSVGDEGVRALVSGLVLHKGFEYEF</sequence>
<dbReference type="PANTHER" id="PTHR46819:SF1">
    <property type="entry name" value="EF-HAND CALCIUM-BINDING DOMAIN-CONTAINING PROTEIN 7"/>
    <property type="match status" value="1"/>
</dbReference>
<comment type="subcellular location">
    <subcellularLocation>
        <location evidence="1">Mitochondrion outer membrane</location>
        <topology evidence="1">Single-pass type IV membrane protein</topology>
    </subcellularLocation>
</comment>
<dbReference type="SMART" id="SM00368">
    <property type="entry name" value="LRR_RI"/>
    <property type="match status" value="3"/>
</dbReference>
<keyword evidence="13" id="KW-0472">Membrane</keyword>
<dbReference type="InterPro" id="IPR027417">
    <property type="entry name" value="P-loop_NTPase"/>
</dbReference>
<dbReference type="InterPro" id="IPR011992">
    <property type="entry name" value="EF-hand-dom_pair"/>
</dbReference>
<evidence type="ECO:0000313" key="16">
    <source>
        <dbReference type="Proteomes" id="UP001237642"/>
    </source>
</evidence>
<keyword evidence="16" id="KW-1185">Reference proteome</keyword>
<dbReference type="GO" id="GO:0016787">
    <property type="term" value="F:hydrolase activity"/>
    <property type="evidence" value="ECO:0007669"/>
    <property type="project" value="UniProtKB-KW"/>
</dbReference>
<comment type="similarity">
    <text evidence="2">Belongs to the mitochondrial Rho GTPase family.</text>
</comment>
<keyword evidence="9" id="KW-0106">Calcium</keyword>
<name>A0AAD8HEG6_9APIA</name>
<evidence type="ECO:0000256" key="4">
    <source>
        <dbReference type="ARBA" id="ARBA00022723"/>
    </source>
</evidence>
<organism evidence="15 16">
    <name type="scientific">Heracleum sosnowskyi</name>
    <dbReference type="NCBI Taxonomy" id="360622"/>
    <lineage>
        <taxon>Eukaryota</taxon>
        <taxon>Viridiplantae</taxon>
        <taxon>Streptophyta</taxon>
        <taxon>Embryophyta</taxon>
        <taxon>Tracheophyta</taxon>
        <taxon>Spermatophyta</taxon>
        <taxon>Magnoliopsida</taxon>
        <taxon>eudicotyledons</taxon>
        <taxon>Gunneridae</taxon>
        <taxon>Pentapetalae</taxon>
        <taxon>asterids</taxon>
        <taxon>campanulids</taxon>
        <taxon>Apiales</taxon>
        <taxon>Apiaceae</taxon>
        <taxon>Apioideae</taxon>
        <taxon>apioid superclade</taxon>
        <taxon>Tordylieae</taxon>
        <taxon>Tordyliinae</taxon>
        <taxon>Heracleum</taxon>
    </lineage>
</organism>
<accession>A0AAD8HEG6</accession>
<dbReference type="Gene3D" id="3.40.50.300">
    <property type="entry name" value="P-loop containing nucleotide triphosphate hydrolases"/>
    <property type="match status" value="1"/>
</dbReference>
<evidence type="ECO:0000256" key="11">
    <source>
        <dbReference type="ARBA" id="ARBA00023128"/>
    </source>
</evidence>
<dbReference type="SUPFAM" id="SSF52047">
    <property type="entry name" value="RNI-like"/>
    <property type="match status" value="1"/>
</dbReference>
<dbReference type="Gene3D" id="1.10.238.10">
    <property type="entry name" value="EF-hand"/>
    <property type="match status" value="1"/>
</dbReference>
<dbReference type="GO" id="GO:0005741">
    <property type="term" value="C:mitochondrial outer membrane"/>
    <property type="evidence" value="ECO:0007669"/>
    <property type="project" value="UniProtKB-SubCell"/>
</dbReference>
<reference evidence="15" key="1">
    <citation type="submission" date="2023-02" db="EMBL/GenBank/DDBJ databases">
        <title>Genome of toxic invasive species Heracleum sosnowskyi carries increased number of genes despite the absence of recent whole-genome duplications.</title>
        <authorList>
            <person name="Schelkunov M."/>
            <person name="Shtratnikova V."/>
            <person name="Makarenko M."/>
            <person name="Klepikova A."/>
            <person name="Omelchenko D."/>
            <person name="Novikova G."/>
            <person name="Obukhova E."/>
            <person name="Bogdanov V."/>
            <person name="Penin A."/>
            <person name="Logacheva M."/>
        </authorList>
    </citation>
    <scope>NUCLEOTIDE SEQUENCE</scope>
    <source>
        <strain evidence="15">Hsosn_3</strain>
        <tissue evidence="15">Leaf</tissue>
    </source>
</reference>
<gene>
    <name evidence="15" type="ORF">POM88_041270</name>
</gene>
<evidence type="ECO:0000256" key="7">
    <source>
        <dbReference type="ARBA" id="ARBA00022787"/>
    </source>
</evidence>
<keyword evidence="10" id="KW-1133">Transmembrane helix</keyword>
<dbReference type="InterPro" id="IPR013567">
    <property type="entry name" value="EF_hand_assoc_2"/>
</dbReference>
<evidence type="ECO:0000256" key="2">
    <source>
        <dbReference type="ARBA" id="ARBA00007981"/>
    </source>
</evidence>
<keyword evidence="12" id="KW-0342">GTP-binding</keyword>
<dbReference type="AlphaFoldDB" id="A0AAD8HEG6"/>
<reference evidence="15" key="2">
    <citation type="submission" date="2023-05" db="EMBL/GenBank/DDBJ databases">
        <authorList>
            <person name="Schelkunov M.I."/>
        </authorList>
    </citation>
    <scope>NUCLEOTIDE SEQUENCE</scope>
    <source>
        <strain evidence="15">Hsosn_3</strain>
        <tissue evidence="15">Leaf</tissue>
    </source>
</reference>
<evidence type="ECO:0000256" key="5">
    <source>
        <dbReference type="ARBA" id="ARBA00022737"/>
    </source>
</evidence>
<keyword evidence="6" id="KW-0547">Nucleotide-binding</keyword>
<evidence type="ECO:0000256" key="3">
    <source>
        <dbReference type="ARBA" id="ARBA00022692"/>
    </source>
</evidence>
<evidence type="ECO:0000256" key="10">
    <source>
        <dbReference type="ARBA" id="ARBA00022989"/>
    </source>
</evidence>
<evidence type="ECO:0000259" key="14">
    <source>
        <dbReference type="Pfam" id="PF08356"/>
    </source>
</evidence>
<dbReference type="GO" id="GO:0005525">
    <property type="term" value="F:GTP binding"/>
    <property type="evidence" value="ECO:0007669"/>
    <property type="project" value="UniProtKB-KW"/>
</dbReference>
<keyword evidence="8" id="KW-0378">Hydrolase</keyword>
<evidence type="ECO:0000256" key="13">
    <source>
        <dbReference type="ARBA" id="ARBA00023136"/>
    </source>
</evidence>
<dbReference type="GO" id="GO:0046872">
    <property type="term" value="F:metal ion binding"/>
    <property type="evidence" value="ECO:0007669"/>
    <property type="project" value="UniProtKB-KW"/>
</dbReference>
<proteinExistence type="inferred from homology"/>
<comment type="caution">
    <text evidence="15">The sequence shown here is derived from an EMBL/GenBank/DDBJ whole genome shotgun (WGS) entry which is preliminary data.</text>
</comment>
<dbReference type="InterPro" id="IPR032675">
    <property type="entry name" value="LRR_dom_sf"/>
</dbReference>
<dbReference type="Gene3D" id="3.80.10.10">
    <property type="entry name" value="Ribonuclease Inhibitor"/>
    <property type="match status" value="1"/>
</dbReference>
<keyword evidence="5" id="KW-0677">Repeat</keyword>
<evidence type="ECO:0000256" key="12">
    <source>
        <dbReference type="ARBA" id="ARBA00023134"/>
    </source>
</evidence>
<dbReference type="PROSITE" id="PS00018">
    <property type="entry name" value="EF_HAND_1"/>
    <property type="match status" value="1"/>
</dbReference>
<feature type="domain" description="EF hand associated type-2" evidence="14">
    <location>
        <begin position="148"/>
        <end position="202"/>
    </location>
</feature>
<evidence type="ECO:0000256" key="8">
    <source>
        <dbReference type="ARBA" id="ARBA00022801"/>
    </source>
</evidence>
<evidence type="ECO:0000313" key="15">
    <source>
        <dbReference type="EMBL" id="KAK1365709.1"/>
    </source>
</evidence>